<dbReference type="EMBL" id="JABSTU010000009">
    <property type="protein sequence ID" value="KAH8021078.1"/>
    <property type="molecule type" value="Genomic_DNA"/>
</dbReference>
<evidence type="ECO:0000256" key="5">
    <source>
        <dbReference type="ARBA" id="ARBA00023242"/>
    </source>
</evidence>
<dbReference type="Gene3D" id="3.30.160.60">
    <property type="entry name" value="Classic Zinc Finger"/>
    <property type="match status" value="3"/>
</dbReference>
<dbReference type="PANTHER" id="PTHR23235">
    <property type="entry name" value="KRUEPPEL-LIKE TRANSCRIPTION FACTOR"/>
    <property type="match status" value="1"/>
</dbReference>
<reference evidence="8" key="2">
    <citation type="submission" date="2021-09" db="EMBL/GenBank/DDBJ databases">
        <authorList>
            <person name="Jia N."/>
            <person name="Wang J."/>
            <person name="Shi W."/>
            <person name="Du L."/>
            <person name="Sun Y."/>
            <person name="Zhan W."/>
            <person name="Jiang J."/>
            <person name="Wang Q."/>
            <person name="Zhang B."/>
            <person name="Ji P."/>
            <person name="Sakyi L.B."/>
            <person name="Cui X."/>
            <person name="Yuan T."/>
            <person name="Jiang B."/>
            <person name="Yang W."/>
            <person name="Lam T.T.-Y."/>
            <person name="Chang Q."/>
            <person name="Ding S."/>
            <person name="Wang X."/>
            <person name="Zhu J."/>
            <person name="Ruan X."/>
            <person name="Zhao L."/>
            <person name="Wei J."/>
            <person name="Que T."/>
            <person name="Du C."/>
            <person name="Cheng J."/>
            <person name="Dai P."/>
            <person name="Han X."/>
            <person name="Huang E."/>
            <person name="Gao Y."/>
            <person name="Liu J."/>
            <person name="Shao H."/>
            <person name="Ye R."/>
            <person name="Li L."/>
            <person name="Wei W."/>
            <person name="Wang X."/>
            <person name="Wang C."/>
            <person name="Huo Q."/>
            <person name="Li W."/>
            <person name="Guo W."/>
            <person name="Chen H."/>
            <person name="Chen S."/>
            <person name="Zhou L."/>
            <person name="Zhou L."/>
            <person name="Ni X."/>
            <person name="Tian J."/>
            <person name="Zhou Y."/>
            <person name="Sheng Y."/>
            <person name="Liu T."/>
            <person name="Pan Y."/>
            <person name="Xia L."/>
            <person name="Li J."/>
            <person name="Zhao F."/>
            <person name="Cao W."/>
        </authorList>
    </citation>
    <scope>NUCLEOTIDE SEQUENCE</scope>
    <source>
        <strain evidence="8">Rmic-2018</strain>
        <tissue evidence="8">Larvae</tissue>
    </source>
</reference>
<dbReference type="PROSITE" id="PS50157">
    <property type="entry name" value="ZINC_FINGER_C2H2_2"/>
    <property type="match status" value="2"/>
</dbReference>
<feature type="domain" description="C2H2-type" evidence="7">
    <location>
        <begin position="83"/>
        <end position="110"/>
    </location>
</feature>
<keyword evidence="5" id="KW-0539">Nucleus</keyword>
<keyword evidence="3 6" id="KW-0863">Zinc-finger</keyword>
<dbReference type="SUPFAM" id="SSF57667">
    <property type="entry name" value="beta-beta-alpha zinc fingers"/>
    <property type="match status" value="2"/>
</dbReference>
<dbReference type="GO" id="GO:0005634">
    <property type="term" value="C:nucleus"/>
    <property type="evidence" value="ECO:0007669"/>
    <property type="project" value="UniProtKB-ARBA"/>
</dbReference>
<dbReference type="GO" id="GO:0000981">
    <property type="term" value="F:DNA-binding transcription factor activity, RNA polymerase II-specific"/>
    <property type="evidence" value="ECO:0007669"/>
    <property type="project" value="TreeGrafter"/>
</dbReference>
<keyword evidence="2" id="KW-0677">Repeat</keyword>
<dbReference type="GO" id="GO:0000978">
    <property type="term" value="F:RNA polymerase II cis-regulatory region sequence-specific DNA binding"/>
    <property type="evidence" value="ECO:0007669"/>
    <property type="project" value="TreeGrafter"/>
</dbReference>
<evidence type="ECO:0000256" key="6">
    <source>
        <dbReference type="PROSITE-ProRule" id="PRU00042"/>
    </source>
</evidence>
<dbReference type="GO" id="GO:0008270">
    <property type="term" value="F:zinc ion binding"/>
    <property type="evidence" value="ECO:0007669"/>
    <property type="project" value="UniProtKB-KW"/>
</dbReference>
<evidence type="ECO:0000259" key="7">
    <source>
        <dbReference type="PROSITE" id="PS50157"/>
    </source>
</evidence>
<reference evidence="8" key="1">
    <citation type="journal article" date="2020" name="Cell">
        <title>Large-Scale Comparative Analyses of Tick Genomes Elucidate Their Genetic Diversity and Vector Capacities.</title>
        <authorList>
            <consortium name="Tick Genome and Microbiome Consortium (TIGMIC)"/>
            <person name="Jia N."/>
            <person name="Wang J."/>
            <person name="Shi W."/>
            <person name="Du L."/>
            <person name="Sun Y."/>
            <person name="Zhan W."/>
            <person name="Jiang J.F."/>
            <person name="Wang Q."/>
            <person name="Zhang B."/>
            <person name="Ji P."/>
            <person name="Bell-Sakyi L."/>
            <person name="Cui X.M."/>
            <person name="Yuan T.T."/>
            <person name="Jiang B.G."/>
            <person name="Yang W.F."/>
            <person name="Lam T.T."/>
            <person name="Chang Q.C."/>
            <person name="Ding S.J."/>
            <person name="Wang X.J."/>
            <person name="Zhu J.G."/>
            <person name="Ruan X.D."/>
            <person name="Zhao L."/>
            <person name="Wei J.T."/>
            <person name="Ye R.Z."/>
            <person name="Que T.C."/>
            <person name="Du C.H."/>
            <person name="Zhou Y.H."/>
            <person name="Cheng J.X."/>
            <person name="Dai P.F."/>
            <person name="Guo W.B."/>
            <person name="Han X.H."/>
            <person name="Huang E.J."/>
            <person name="Li L.F."/>
            <person name="Wei W."/>
            <person name="Gao Y.C."/>
            <person name="Liu J.Z."/>
            <person name="Shao H.Z."/>
            <person name="Wang X."/>
            <person name="Wang C.C."/>
            <person name="Yang T.C."/>
            <person name="Huo Q.B."/>
            <person name="Li W."/>
            <person name="Chen H.Y."/>
            <person name="Chen S.E."/>
            <person name="Zhou L.G."/>
            <person name="Ni X.B."/>
            <person name="Tian J.H."/>
            <person name="Sheng Y."/>
            <person name="Liu T."/>
            <person name="Pan Y.S."/>
            <person name="Xia L.Y."/>
            <person name="Li J."/>
            <person name="Zhao F."/>
            <person name="Cao W.C."/>
        </authorList>
    </citation>
    <scope>NUCLEOTIDE SEQUENCE</scope>
    <source>
        <strain evidence="8">Rmic-2018</strain>
    </source>
</reference>
<protein>
    <recommendedName>
        <fullName evidence="7">C2H2-type domain-containing protein</fullName>
    </recommendedName>
</protein>
<evidence type="ECO:0000313" key="9">
    <source>
        <dbReference type="Proteomes" id="UP000821866"/>
    </source>
</evidence>
<dbReference type="PANTHER" id="PTHR23235:SF142">
    <property type="entry name" value="ZINC FINGER PROTEIN 384"/>
    <property type="match status" value="1"/>
</dbReference>
<feature type="domain" description="C2H2-type" evidence="7">
    <location>
        <begin position="111"/>
        <end position="138"/>
    </location>
</feature>
<evidence type="ECO:0000313" key="8">
    <source>
        <dbReference type="EMBL" id="KAH8021078.1"/>
    </source>
</evidence>
<comment type="caution">
    <text evidence="8">The sequence shown here is derived from an EMBL/GenBank/DDBJ whole genome shotgun (WGS) entry which is preliminary data.</text>
</comment>
<keyword evidence="9" id="KW-1185">Reference proteome</keyword>
<keyword evidence="4" id="KW-0862">Zinc</keyword>
<dbReference type="FunFam" id="3.30.160.60:FF:000446">
    <property type="entry name" value="Zinc finger protein"/>
    <property type="match status" value="1"/>
</dbReference>
<organism evidence="8 9">
    <name type="scientific">Rhipicephalus microplus</name>
    <name type="common">Cattle tick</name>
    <name type="synonym">Boophilus microplus</name>
    <dbReference type="NCBI Taxonomy" id="6941"/>
    <lineage>
        <taxon>Eukaryota</taxon>
        <taxon>Metazoa</taxon>
        <taxon>Ecdysozoa</taxon>
        <taxon>Arthropoda</taxon>
        <taxon>Chelicerata</taxon>
        <taxon>Arachnida</taxon>
        <taxon>Acari</taxon>
        <taxon>Parasitiformes</taxon>
        <taxon>Ixodida</taxon>
        <taxon>Ixodoidea</taxon>
        <taxon>Ixodidae</taxon>
        <taxon>Rhipicephalinae</taxon>
        <taxon>Rhipicephalus</taxon>
        <taxon>Boophilus</taxon>
    </lineage>
</organism>
<gene>
    <name evidence="8" type="ORF">HPB51_012362</name>
</gene>
<evidence type="ECO:0000256" key="2">
    <source>
        <dbReference type="ARBA" id="ARBA00022737"/>
    </source>
</evidence>
<dbReference type="AlphaFoldDB" id="A0A9J6DGQ6"/>
<accession>A0A9J6DGQ6</accession>
<sequence length="165" mass="19063">MNGCYLWKYINMLMNAGKRRKDTLRCHPTTLKETLVILDFIGYHDYTNRLIKAGRDNKSAGLNTVHPRPVQPLLGFTGRKSELKCLVCGYSTIYGTTMKIHLRTHTGERPFKCDHCSKAMINKGNRVMHVRTRTGERPFHCHLCPRVSTRKKYLAHHLNTHDPFG</sequence>
<proteinExistence type="predicted"/>
<dbReference type="SMART" id="SM00355">
    <property type="entry name" value="ZnF_C2H2"/>
    <property type="match status" value="3"/>
</dbReference>
<evidence type="ECO:0000256" key="3">
    <source>
        <dbReference type="ARBA" id="ARBA00022771"/>
    </source>
</evidence>
<evidence type="ECO:0000256" key="1">
    <source>
        <dbReference type="ARBA" id="ARBA00022723"/>
    </source>
</evidence>
<dbReference type="InterPro" id="IPR036236">
    <property type="entry name" value="Znf_C2H2_sf"/>
</dbReference>
<dbReference type="Pfam" id="PF00096">
    <property type="entry name" value="zf-C2H2"/>
    <property type="match status" value="1"/>
</dbReference>
<name>A0A9J6DGQ6_RHIMP</name>
<evidence type="ECO:0000256" key="4">
    <source>
        <dbReference type="ARBA" id="ARBA00022833"/>
    </source>
</evidence>
<keyword evidence="1" id="KW-0479">Metal-binding</keyword>
<dbReference type="InterPro" id="IPR013087">
    <property type="entry name" value="Znf_C2H2_type"/>
</dbReference>
<dbReference type="Proteomes" id="UP000821866">
    <property type="component" value="Chromosome 7"/>
</dbReference>